<dbReference type="AlphaFoldDB" id="A0A371ILM1"/>
<keyword evidence="13" id="KW-1185">Reference proteome</keyword>
<comment type="catalytic activity">
    <reaction evidence="9 10">
        <text>L-threonyl-[protein] + FAD = FMN-L-threonyl-[protein] + AMP + H(+)</text>
        <dbReference type="Rhea" id="RHEA:36847"/>
        <dbReference type="Rhea" id="RHEA-COMP:11060"/>
        <dbReference type="Rhea" id="RHEA-COMP:11061"/>
        <dbReference type="ChEBI" id="CHEBI:15378"/>
        <dbReference type="ChEBI" id="CHEBI:30013"/>
        <dbReference type="ChEBI" id="CHEBI:57692"/>
        <dbReference type="ChEBI" id="CHEBI:74257"/>
        <dbReference type="ChEBI" id="CHEBI:456215"/>
        <dbReference type="EC" id="2.7.1.180"/>
    </reaction>
</comment>
<dbReference type="EMBL" id="MBEW02000008">
    <property type="protein sequence ID" value="RDY21378.1"/>
    <property type="molecule type" value="Genomic_DNA"/>
</dbReference>
<dbReference type="InterPro" id="IPR024932">
    <property type="entry name" value="ApbE"/>
</dbReference>
<evidence type="ECO:0000256" key="7">
    <source>
        <dbReference type="ARBA" id="ARBA00022842"/>
    </source>
</evidence>
<feature type="binding site" evidence="11">
    <location>
        <position position="169"/>
    </location>
    <ligand>
        <name>Mg(2+)</name>
        <dbReference type="ChEBI" id="CHEBI:18420"/>
    </ligand>
</feature>
<gene>
    <name evidence="12" type="ORF">BBG48_005315</name>
</gene>
<evidence type="ECO:0000313" key="12">
    <source>
        <dbReference type="EMBL" id="RDY21378.1"/>
    </source>
</evidence>
<evidence type="ECO:0000256" key="10">
    <source>
        <dbReference type="PIRNR" id="PIRNR006268"/>
    </source>
</evidence>
<proteinExistence type="inferred from homology"/>
<evidence type="ECO:0000256" key="11">
    <source>
        <dbReference type="PIRSR" id="PIRSR006268-2"/>
    </source>
</evidence>
<reference evidence="12 13" key="1">
    <citation type="journal article" date="2016" name="Genome Announc.">
        <title>Draft Genome Sequence of Criibacterium bergeronii gen. nov., sp. nov., Strain CCRI-22567T, Isolated from a Vaginal Sample from a Woman with Bacterial Vaginosis.</title>
        <authorList>
            <person name="Maheux A.F."/>
            <person name="Berube E."/>
            <person name="Boudreau D.K."/>
            <person name="Raymond F."/>
            <person name="Corbeil J."/>
            <person name="Roy P.H."/>
            <person name="Boissinot M."/>
            <person name="Omar R.F."/>
        </authorList>
    </citation>
    <scope>NUCLEOTIDE SEQUENCE [LARGE SCALE GENOMIC DNA]</scope>
    <source>
        <strain evidence="12 13">CCRI-22567</strain>
    </source>
</reference>
<organism evidence="12 13">
    <name type="scientific">Criibacterium bergeronii</name>
    <dbReference type="NCBI Taxonomy" id="1871336"/>
    <lineage>
        <taxon>Bacteria</taxon>
        <taxon>Bacillati</taxon>
        <taxon>Bacillota</taxon>
        <taxon>Clostridia</taxon>
        <taxon>Peptostreptococcales</taxon>
        <taxon>Filifactoraceae</taxon>
        <taxon>Criibacterium</taxon>
    </lineage>
</organism>
<accession>A0A371ILM1</accession>
<sequence>MILNISACASNKTTQITKAQEKTIQGQHFFLNSMLTVNILDDRADKEELNKKISQLVQDYEEKFTTKSDTSEVSKISQSAGKSSVKVSNSTYELIQESIKYSELSDGAFDVTIQPLNAIWGIGTENENVPSQKNIDKALNLIDYKKIEFNDADKSIFLKNQGMSIDLGAIAKGYVTDKIIELLKQNDVSSAIINMGGNIYVLGNKNGQDYKVGIRDGFSKDPSQCFCIYKGQNISVVTSGVYERNFTKDGKFYHHILSTKDGYPIKNGIYATSIICKNSTVSDAMSTTVFTLGIEKGMQLLENMDGVEGMIITNDKKVYLSSGLKDKIEITNKEYQVQN</sequence>
<evidence type="ECO:0000256" key="2">
    <source>
        <dbReference type="ARBA" id="ARBA00016337"/>
    </source>
</evidence>
<evidence type="ECO:0000256" key="3">
    <source>
        <dbReference type="ARBA" id="ARBA00022630"/>
    </source>
</evidence>
<feature type="binding site" evidence="11">
    <location>
        <position position="287"/>
    </location>
    <ligand>
        <name>Mg(2+)</name>
        <dbReference type="ChEBI" id="CHEBI:18420"/>
    </ligand>
</feature>
<evidence type="ECO:0000256" key="4">
    <source>
        <dbReference type="ARBA" id="ARBA00022679"/>
    </source>
</evidence>
<evidence type="ECO:0000256" key="8">
    <source>
        <dbReference type="ARBA" id="ARBA00031306"/>
    </source>
</evidence>
<evidence type="ECO:0000313" key="13">
    <source>
        <dbReference type="Proteomes" id="UP000093352"/>
    </source>
</evidence>
<evidence type="ECO:0000256" key="9">
    <source>
        <dbReference type="ARBA" id="ARBA00048540"/>
    </source>
</evidence>
<dbReference type="Pfam" id="PF02424">
    <property type="entry name" value="ApbE"/>
    <property type="match status" value="1"/>
</dbReference>
<dbReference type="Proteomes" id="UP000093352">
    <property type="component" value="Unassembled WGS sequence"/>
</dbReference>
<dbReference type="SUPFAM" id="SSF143631">
    <property type="entry name" value="ApbE-like"/>
    <property type="match status" value="1"/>
</dbReference>
<evidence type="ECO:0000256" key="5">
    <source>
        <dbReference type="ARBA" id="ARBA00022723"/>
    </source>
</evidence>
<dbReference type="GO" id="GO:0046872">
    <property type="term" value="F:metal ion binding"/>
    <property type="evidence" value="ECO:0007669"/>
    <property type="project" value="UniProtKB-UniRule"/>
</dbReference>
<feature type="binding site" evidence="11">
    <location>
        <position position="283"/>
    </location>
    <ligand>
        <name>Mg(2+)</name>
        <dbReference type="ChEBI" id="CHEBI:18420"/>
    </ligand>
</feature>
<dbReference type="PANTHER" id="PTHR30040">
    <property type="entry name" value="THIAMINE BIOSYNTHESIS LIPOPROTEIN APBE"/>
    <property type="match status" value="1"/>
</dbReference>
<dbReference type="PIRSF" id="PIRSF006268">
    <property type="entry name" value="ApbE"/>
    <property type="match status" value="1"/>
</dbReference>
<comment type="similarity">
    <text evidence="10">Belongs to the ApbE family.</text>
</comment>
<comment type="cofactor">
    <cofactor evidence="11">
        <name>Mg(2+)</name>
        <dbReference type="ChEBI" id="CHEBI:18420"/>
    </cofactor>
    <cofactor evidence="11">
        <name>Mn(2+)</name>
        <dbReference type="ChEBI" id="CHEBI:29035"/>
    </cofactor>
    <text evidence="11">Magnesium. Can also use manganese.</text>
</comment>
<evidence type="ECO:0000256" key="6">
    <source>
        <dbReference type="ARBA" id="ARBA00022827"/>
    </source>
</evidence>
<dbReference type="Gene3D" id="3.10.520.10">
    <property type="entry name" value="ApbE-like domains"/>
    <property type="match status" value="1"/>
</dbReference>
<dbReference type="PANTHER" id="PTHR30040:SF2">
    <property type="entry name" value="FAD:PROTEIN FMN TRANSFERASE"/>
    <property type="match status" value="1"/>
</dbReference>
<dbReference type="STRING" id="1871336.BBG48_10465"/>
<dbReference type="EC" id="2.7.1.180" evidence="1 10"/>
<evidence type="ECO:0000256" key="1">
    <source>
        <dbReference type="ARBA" id="ARBA00011955"/>
    </source>
</evidence>
<keyword evidence="7 10" id="KW-0460">Magnesium</keyword>
<keyword evidence="6 10" id="KW-0274">FAD</keyword>
<keyword evidence="5 10" id="KW-0479">Metal-binding</keyword>
<protein>
    <recommendedName>
        <fullName evidence="2 10">FAD:protein FMN transferase</fullName>
        <ecNumber evidence="1 10">2.7.1.180</ecNumber>
    </recommendedName>
    <alternativeName>
        <fullName evidence="8 10">Flavin transferase</fullName>
    </alternativeName>
</protein>
<dbReference type="InterPro" id="IPR003374">
    <property type="entry name" value="ApbE-like_sf"/>
</dbReference>
<comment type="caution">
    <text evidence="12">The sequence shown here is derived from an EMBL/GenBank/DDBJ whole genome shotgun (WGS) entry which is preliminary data.</text>
</comment>
<name>A0A371ILM1_9FIRM</name>
<keyword evidence="4 10" id="KW-0808">Transferase</keyword>
<keyword evidence="3 10" id="KW-0285">Flavoprotein</keyword>
<dbReference type="GO" id="GO:0016740">
    <property type="term" value="F:transferase activity"/>
    <property type="evidence" value="ECO:0007669"/>
    <property type="project" value="UniProtKB-UniRule"/>
</dbReference>